<dbReference type="SUPFAM" id="SSF57756">
    <property type="entry name" value="Retrovirus zinc finger-like domains"/>
    <property type="match status" value="1"/>
</dbReference>
<dbReference type="PANTHER" id="PTHR42648">
    <property type="entry name" value="TRANSPOSASE, PUTATIVE-RELATED"/>
    <property type="match status" value="1"/>
</dbReference>
<dbReference type="InterPro" id="IPR036397">
    <property type="entry name" value="RNaseH_sf"/>
</dbReference>
<organism evidence="7">
    <name type="scientific">Sesamum latifolium</name>
    <dbReference type="NCBI Taxonomy" id="2727402"/>
    <lineage>
        <taxon>Eukaryota</taxon>
        <taxon>Viridiplantae</taxon>
        <taxon>Streptophyta</taxon>
        <taxon>Embryophyta</taxon>
        <taxon>Tracheophyta</taxon>
        <taxon>Spermatophyta</taxon>
        <taxon>Magnoliopsida</taxon>
        <taxon>eudicotyledons</taxon>
        <taxon>Gunneridae</taxon>
        <taxon>Pentapetalae</taxon>
        <taxon>asterids</taxon>
        <taxon>lamiids</taxon>
        <taxon>Lamiales</taxon>
        <taxon>Pedaliaceae</taxon>
        <taxon>Sesamum</taxon>
    </lineage>
</organism>
<keyword evidence="3" id="KW-0863">Zinc-finger</keyword>
<dbReference type="InterPro" id="IPR001584">
    <property type="entry name" value="Integrase_cat-core"/>
</dbReference>
<proteinExistence type="predicted"/>
<feature type="domain" description="CCHC-type" evidence="5">
    <location>
        <begin position="188"/>
        <end position="203"/>
    </location>
</feature>
<name>A0AAW2XMY3_9LAMI</name>
<dbReference type="GO" id="GO:0016787">
    <property type="term" value="F:hydrolase activity"/>
    <property type="evidence" value="ECO:0007669"/>
    <property type="project" value="UniProtKB-KW"/>
</dbReference>
<evidence type="ECO:0000259" key="6">
    <source>
        <dbReference type="PROSITE" id="PS50994"/>
    </source>
</evidence>
<dbReference type="Gene3D" id="4.10.60.10">
    <property type="entry name" value="Zinc finger, CCHC-type"/>
    <property type="match status" value="1"/>
</dbReference>
<dbReference type="GO" id="GO:0015074">
    <property type="term" value="P:DNA integration"/>
    <property type="evidence" value="ECO:0007669"/>
    <property type="project" value="InterPro"/>
</dbReference>
<dbReference type="InterPro" id="IPR013103">
    <property type="entry name" value="RVT_2"/>
</dbReference>
<dbReference type="InterPro" id="IPR036875">
    <property type="entry name" value="Znf_CCHC_sf"/>
</dbReference>
<dbReference type="InterPro" id="IPR001878">
    <property type="entry name" value="Znf_CCHC"/>
</dbReference>
<feature type="compositionally biased region" description="Basic residues" evidence="4">
    <location>
        <begin position="138"/>
        <end position="150"/>
    </location>
</feature>
<dbReference type="PANTHER" id="PTHR42648:SF27">
    <property type="entry name" value="RNA-DIRECTED DNA POLYMERASE"/>
    <property type="match status" value="1"/>
</dbReference>
<dbReference type="Pfam" id="PF00665">
    <property type="entry name" value="rve"/>
    <property type="match status" value="1"/>
</dbReference>
<reference evidence="7" key="1">
    <citation type="submission" date="2020-06" db="EMBL/GenBank/DDBJ databases">
        <authorList>
            <person name="Li T."/>
            <person name="Hu X."/>
            <person name="Zhang T."/>
            <person name="Song X."/>
            <person name="Zhang H."/>
            <person name="Dai N."/>
            <person name="Sheng W."/>
            <person name="Hou X."/>
            <person name="Wei L."/>
        </authorList>
    </citation>
    <scope>NUCLEOTIDE SEQUENCE</scope>
    <source>
        <strain evidence="7">KEN1</strain>
        <tissue evidence="7">Leaf</tissue>
    </source>
</reference>
<dbReference type="PROSITE" id="PS50158">
    <property type="entry name" value="ZF_CCHC"/>
    <property type="match status" value="1"/>
</dbReference>
<dbReference type="SUPFAM" id="SSF53098">
    <property type="entry name" value="Ribonuclease H-like"/>
    <property type="match status" value="1"/>
</dbReference>
<dbReference type="EMBL" id="JACGWN010000004">
    <property type="protein sequence ID" value="KAL0453566.1"/>
    <property type="molecule type" value="Genomic_DNA"/>
</dbReference>
<evidence type="ECO:0000313" key="7">
    <source>
        <dbReference type="EMBL" id="KAL0453566.1"/>
    </source>
</evidence>
<comment type="caution">
    <text evidence="7">The sequence shown here is derived from an EMBL/GenBank/DDBJ whole genome shotgun (WGS) entry which is preliminary data.</text>
</comment>
<dbReference type="GO" id="GO:0003676">
    <property type="term" value="F:nucleic acid binding"/>
    <property type="evidence" value="ECO:0007669"/>
    <property type="project" value="InterPro"/>
</dbReference>
<feature type="region of interest" description="Disordered" evidence="4">
    <location>
        <begin position="138"/>
        <end position="183"/>
    </location>
</feature>
<evidence type="ECO:0000256" key="4">
    <source>
        <dbReference type="SAM" id="MobiDB-lite"/>
    </source>
</evidence>
<dbReference type="InterPro" id="IPR012337">
    <property type="entry name" value="RNaseH-like_sf"/>
</dbReference>
<dbReference type="Gene3D" id="3.30.420.10">
    <property type="entry name" value="Ribonuclease H-like superfamily/Ribonuclease H"/>
    <property type="match status" value="1"/>
</dbReference>
<feature type="domain" description="Integrase catalytic" evidence="6">
    <location>
        <begin position="276"/>
        <end position="462"/>
    </location>
</feature>
<dbReference type="InterPro" id="IPR039537">
    <property type="entry name" value="Retrotran_Ty1/copia-like"/>
</dbReference>
<dbReference type="PROSITE" id="PS50994">
    <property type="entry name" value="INTEGRASE"/>
    <property type="match status" value="1"/>
</dbReference>
<dbReference type="Pfam" id="PF07727">
    <property type="entry name" value="RVT_2"/>
    <property type="match status" value="1"/>
</dbReference>
<keyword evidence="2" id="KW-0378">Hydrolase</keyword>
<dbReference type="SMART" id="SM00343">
    <property type="entry name" value="ZnF_C2HC"/>
    <property type="match status" value="1"/>
</dbReference>
<gene>
    <name evidence="7" type="ORF">Slati_1334700</name>
</gene>
<protein>
    <submittedName>
        <fullName evidence="7">Retrovirus-related Pol polyprotein from transposon TNT 1-94</fullName>
    </submittedName>
</protein>
<feature type="compositionally biased region" description="Low complexity" evidence="4">
    <location>
        <begin position="151"/>
        <end position="167"/>
    </location>
</feature>
<accession>A0AAW2XMY3</accession>
<dbReference type="GO" id="GO:0008270">
    <property type="term" value="F:zinc ion binding"/>
    <property type="evidence" value="ECO:0007669"/>
    <property type="project" value="UniProtKB-KW"/>
</dbReference>
<keyword evidence="1" id="KW-0479">Metal-binding</keyword>
<evidence type="ECO:0000256" key="1">
    <source>
        <dbReference type="ARBA" id="ARBA00022723"/>
    </source>
</evidence>
<reference evidence="7" key="2">
    <citation type="journal article" date="2024" name="Plant">
        <title>Genomic evolution and insights into agronomic trait innovations of Sesamum species.</title>
        <authorList>
            <person name="Miao H."/>
            <person name="Wang L."/>
            <person name="Qu L."/>
            <person name="Liu H."/>
            <person name="Sun Y."/>
            <person name="Le M."/>
            <person name="Wang Q."/>
            <person name="Wei S."/>
            <person name="Zheng Y."/>
            <person name="Lin W."/>
            <person name="Duan Y."/>
            <person name="Cao H."/>
            <person name="Xiong S."/>
            <person name="Wang X."/>
            <person name="Wei L."/>
            <person name="Li C."/>
            <person name="Ma Q."/>
            <person name="Ju M."/>
            <person name="Zhao R."/>
            <person name="Li G."/>
            <person name="Mu C."/>
            <person name="Tian Q."/>
            <person name="Mei H."/>
            <person name="Zhang T."/>
            <person name="Gao T."/>
            <person name="Zhang H."/>
        </authorList>
    </citation>
    <scope>NUCLEOTIDE SEQUENCE</scope>
    <source>
        <strain evidence="7">KEN1</strain>
    </source>
</reference>
<sequence length="617" mass="69397">MTNEIQKQYDRLEDVPSIMLRMKEVYAVPDRHIKYAAIKAFFGIKMAKASSVQSHGVKMFSLVEKLEDLKAGFENDTYINLILQSLPPSYDPFIVNYNMNGLEKSIHELINMLVQYEATTHKSESAVLVGEASTSKAKGKGARRWKRNKGKGTAVTATASTGGAPAAPKKKGKGKVGGSQRPKANDVCMHCQEKGHWKRECPQLLSNPGIFVVEVNIIFNSTSWVLDTGCGAHICNNLQVLERSRKLSKDEMVLKLGDGKVVAAEVVGSLSLVGKMTKKPFVGQSAIVNGLLDLVHTDVCRPLSIPARGGFSYFITFTDDHSRYDYVYLMRYKSEAFGRFKEYRLEVENQTNRKIKTLRLDRGGEYTSGEFIDYLKENRILSQWTPPETPQLNGVAERRNRTLLDMVRSMMSFTELPPSFWGYAVQTAPKLLNIAPSKSVPRRHMRYGVASLHPTKTARYYFYDLAEQKIFVSRNAVFLETGFPSDSRRDEVLIEESSEEPQHDSTTLFEPTVHTDGVLVLCRSTRESRVPERYGFVGLTSQLDNDPKTYGEAMSDIDSDKWLEAMKFEMDSMGSNQVWTLVDPPKGARPVGCKWVYKHKLGADGEVTTFKARLVAK</sequence>
<dbReference type="Pfam" id="PF14223">
    <property type="entry name" value="Retrotran_gag_2"/>
    <property type="match status" value="1"/>
</dbReference>
<keyword evidence="3" id="KW-0862">Zinc</keyword>
<dbReference type="Pfam" id="PF00098">
    <property type="entry name" value="zf-CCHC"/>
    <property type="match status" value="1"/>
</dbReference>
<dbReference type="AlphaFoldDB" id="A0AAW2XMY3"/>
<evidence type="ECO:0000256" key="2">
    <source>
        <dbReference type="ARBA" id="ARBA00022801"/>
    </source>
</evidence>
<evidence type="ECO:0000259" key="5">
    <source>
        <dbReference type="PROSITE" id="PS50158"/>
    </source>
</evidence>
<evidence type="ECO:0000256" key="3">
    <source>
        <dbReference type="PROSITE-ProRule" id="PRU00047"/>
    </source>
</evidence>